<evidence type="ECO:0000256" key="1">
    <source>
        <dbReference type="SAM" id="MobiDB-lite"/>
    </source>
</evidence>
<dbReference type="EMBL" id="KB031072">
    <property type="protein sequence ID" value="ELK04344.1"/>
    <property type="molecule type" value="Genomic_DNA"/>
</dbReference>
<feature type="compositionally biased region" description="Pro residues" evidence="1">
    <location>
        <begin position="153"/>
        <end position="166"/>
    </location>
</feature>
<evidence type="ECO:0000313" key="3">
    <source>
        <dbReference type="Proteomes" id="UP000010552"/>
    </source>
</evidence>
<feature type="region of interest" description="Disordered" evidence="1">
    <location>
        <begin position="95"/>
        <end position="134"/>
    </location>
</feature>
<organism evidence="2 3">
    <name type="scientific">Pteropus alecto</name>
    <name type="common">Black flying fox</name>
    <dbReference type="NCBI Taxonomy" id="9402"/>
    <lineage>
        <taxon>Eukaryota</taxon>
        <taxon>Metazoa</taxon>
        <taxon>Chordata</taxon>
        <taxon>Craniata</taxon>
        <taxon>Vertebrata</taxon>
        <taxon>Euteleostomi</taxon>
        <taxon>Mammalia</taxon>
        <taxon>Eutheria</taxon>
        <taxon>Laurasiatheria</taxon>
        <taxon>Chiroptera</taxon>
        <taxon>Yinpterochiroptera</taxon>
        <taxon>Pteropodoidea</taxon>
        <taxon>Pteropodidae</taxon>
        <taxon>Pteropodinae</taxon>
        <taxon>Pteropus</taxon>
    </lineage>
</organism>
<dbReference type="Proteomes" id="UP000010552">
    <property type="component" value="Unassembled WGS sequence"/>
</dbReference>
<accession>L5JY00</accession>
<feature type="compositionally biased region" description="Basic residues" evidence="1">
    <location>
        <begin position="325"/>
        <end position="336"/>
    </location>
</feature>
<name>L5JY00_PTEAL</name>
<feature type="region of interest" description="Disordered" evidence="1">
    <location>
        <begin position="305"/>
        <end position="382"/>
    </location>
</feature>
<keyword evidence="3" id="KW-1185">Reference proteome</keyword>
<gene>
    <name evidence="2" type="ORF">PAL_GLEAN10024583</name>
</gene>
<dbReference type="InParanoid" id="L5JY00"/>
<evidence type="ECO:0000313" key="2">
    <source>
        <dbReference type="EMBL" id="ELK04344.1"/>
    </source>
</evidence>
<dbReference type="AlphaFoldDB" id="L5JY00"/>
<proteinExistence type="predicted"/>
<feature type="region of interest" description="Disordered" evidence="1">
    <location>
        <begin position="148"/>
        <end position="171"/>
    </location>
</feature>
<sequence length="382" mass="40653">MTSQGPVNKPPVLRVREGTAQDDPQQRSQHVLRNVVLNVSVVFSSLWDGNLVRGGSCGLGCQGLLEQRVLSSRWWEPREAWVKWSRPRCSSRLPAARPVDAASSEPSGKPPPNPLNQHNRVEGGPPEESAITSHTGCACRAPARRHAAALGPRPLPSQPCPTPGPLAVPDGHTRHRTLAVPLCAPRSYMIMDLPRRLLFRHHSETIPSPKAAPFTLHGALAAGSGSVGGTASSSIVASALTAALTFCLPKASLGVGVCPTPVWVAGTCQRCALCGAQRSVCEQLPNSRDAAMGPSSRLILNESCYPDRGRQLPPEQGQGCSPRSRSPRRPPHRRRPVLPAPASPDGLAADGDPRLAGLANDKCQHEPGQSAQEQSRWCEGKA</sequence>
<protein>
    <submittedName>
        <fullName evidence="2">Uncharacterized protein</fullName>
    </submittedName>
</protein>
<reference evidence="3" key="1">
    <citation type="journal article" date="2013" name="Science">
        <title>Comparative analysis of bat genomes provides insight into the evolution of flight and immunity.</title>
        <authorList>
            <person name="Zhang G."/>
            <person name="Cowled C."/>
            <person name="Shi Z."/>
            <person name="Huang Z."/>
            <person name="Bishop-Lilly K.A."/>
            <person name="Fang X."/>
            <person name="Wynne J.W."/>
            <person name="Xiong Z."/>
            <person name="Baker M.L."/>
            <person name="Zhao W."/>
            <person name="Tachedjian M."/>
            <person name="Zhu Y."/>
            <person name="Zhou P."/>
            <person name="Jiang X."/>
            <person name="Ng J."/>
            <person name="Yang L."/>
            <person name="Wu L."/>
            <person name="Xiao J."/>
            <person name="Feng Y."/>
            <person name="Chen Y."/>
            <person name="Sun X."/>
            <person name="Zhang Y."/>
            <person name="Marsh G.A."/>
            <person name="Crameri G."/>
            <person name="Broder C.C."/>
            <person name="Frey K.G."/>
            <person name="Wang L.F."/>
            <person name="Wang J."/>
        </authorList>
    </citation>
    <scope>NUCLEOTIDE SEQUENCE [LARGE SCALE GENOMIC DNA]</scope>
</reference>
<feature type="region of interest" description="Disordered" evidence="1">
    <location>
        <begin position="1"/>
        <end position="27"/>
    </location>
</feature>